<dbReference type="WBParaSite" id="nRc.2.0.1.t44354-RA">
    <property type="protein sequence ID" value="nRc.2.0.1.t44354-RA"/>
    <property type="gene ID" value="nRc.2.0.1.g44354"/>
</dbReference>
<evidence type="ECO:0000313" key="1">
    <source>
        <dbReference type="Proteomes" id="UP000887565"/>
    </source>
</evidence>
<evidence type="ECO:0000313" key="2">
    <source>
        <dbReference type="WBParaSite" id="nRc.2.0.1.t44354-RA"/>
    </source>
</evidence>
<dbReference type="AlphaFoldDB" id="A0A915L3L3"/>
<proteinExistence type="predicted"/>
<sequence length="99" mass="11420">MLQQETDYSTVDETGKTAKNFQKTLAQSECRPVLGMSGRGLQPVERCTHISENDLLAKDEEKPKDWEENKNNSLQNYALFSEMGFWAIIIICYVEKEEK</sequence>
<protein>
    <submittedName>
        <fullName evidence="2">Uncharacterized protein</fullName>
    </submittedName>
</protein>
<keyword evidence="1" id="KW-1185">Reference proteome</keyword>
<reference evidence="2" key="1">
    <citation type="submission" date="2022-11" db="UniProtKB">
        <authorList>
            <consortium name="WormBaseParasite"/>
        </authorList>
    </citation>
    <scope>IDENTIFICATION</scope>
</reference>
<name>A0A915L3L3_ROMCU</name>
<dbReference type="Proteomes" id="UP000887565">
    <property type="component" value="Unplaced"/>
</dbReference>
<organism evidence="1 2">
    <name type="scientific">Romanomermis culicivorax</name>
    <name type="common">Nematode worm</name>
    <dbReference type="NCBI Taxonomy" id="13658"/>
    <lineage>
        <taxon>Eukaryota</taxon>
        <taxon>Metazoa</taxon>
        <taxon>Ecdysozoa</taxon>
        <taxon>Nematoda</taxon>
        <taxon>Enoplea</taxon>
        <taxon>Dorylaimia</taxon>
        <taxon>Mermithida</taxon>
        <taxon>Mermithoidea</taxon>
        <taxon>Mermithidae</taxon>
        <taxon>Romanomermis</taxon>
    </lineage>
</organism>
<accession>A0A915L3L3</accession>